<sequence length="302" mass="34391">MSSSASITPRLAASDSSGSVYKPKRCLSAYNLYYRFKRSKILDACAAGNDDKANIEHLLKTTPGLEAHPHDISSMHKTSMYELCREIIKDDMKDDLLPRDTSKRSHTKTHGAMTFVAMGKIMSTMWKEQDDEIKQIFRDLAEQGRKEYQKLLKDLDVDVKELRTKKCSSKKIKVKEPEEEAKIKEKPPLPEVLHHHAIVSVSDSDDQHEDEVQLPLFDFAFMQDHPLGNVDHSPDNLEQSFCRQCAPTRSRMSLVFHNVSMEPIESLNTVSTSSDEDESDNVSSYDFLKLICHLDEALEQAM</sequence>
<evidence type="ECO:0000313" key="2">
    <source>
        <dbReference type="EMBL" id="EED87528.1"/>
    </source>
</evidence>
<dbReference type="Gene3D" id="1.10.30.10">
    <property type="entry name" value="High mobility group box domain"/>
    <property type="match status" value="1"/>
</dbReference>
<dbReference type="EMBL" id="CM000654">
    <property type="protein sequence ID" value="EED87528.1"/>
    <property type="molecule type" value="Genomic_DNA"/>
</dbReference>
<proteinExistence type="predicted"/>
<dbReference type="InParanoid" id="B8CG88"/>
<dbReference type="HOGENOM" id="CLU_922849_0_0_1"/>
<dbReference type="GO" id="GO:0005634">
    <property type="term" value="C:nucleus"/>
    <property type="evidence" value="ECO:0000318"/>
    <property type="project" value="GO_Central"/>
</dbReference>
<gene>
    <name evidence="2" type="ORF">THAPSDRAFT_12024</name>
</gene>
<keyword evidence="3" id="KW-1185">Reference proteome</keyword>
<dbReference type="GO" id="GO:0003677">
    <property type="term" value="F:DNA binding"/>
    <property type="evidence" value="ECO:0007669"/>
    <property type="project" value="UniProtKB-KW"/>
</dbReference>
<protein>
    <recommendedName>
        <fullName evidence="4">HMG box domain-containing protein</fullName>
    </recommendedName>
</protein>
<dbReference type="KEGG" id="tps:THAPSDRAFT_12024"/>
<dbReference type="InterPro" id="IPR036910">
    <property type="entry name" value="HMG_box_dom_sf"/>
</dbReference>
<dbReference type="GeneID" id="7442641"/>
<dbReference type="RefSeq" id="XP_002295224.1">
    <property type="nucleotide sequence ID" value="XM_002295188.1"/>
</dbReference>
<dbReference type="SUPFAM" id="SSF47095">
    <property type="entry name" value="HMG-box"/>
    <property type="match status" value="1"/>
</dbReference>
<name>B8CG88_THAPS</name>
<dbReference type="InterPro" id="IPR050342">
    <property type="entry name" value="HMGB"/>
</dbReference>
<evidence type="ECO:0000313" key="3">
    <source>
        <dbReference type="Proteomes" id="UP000001449"/>
    </source>
</evidence>
<dbReference type="PANTHER" id="PTHR48112">
    <property type="entry name" value="HIGH MOBILITY GROUP PROTEIN DSP1"/>
    <property type="match status" value="1"/>
</dbReference>
<accession>B8CG88</accession>
<dbReference type="PaxDb" id="35128-Thaps12024"/>
<dbReference type="AlphaFoldDB" id="B8CG88"/>
<evidence type="ECO:0008006" key="4">
    <source>
        <dbReference type="Google" id="ProtNLM"/>
    </source>
</evidence>
<dbReference type="Proteomes" id="UP000001449">
    <property type="component" value="Chromosome 23"/>
</dbReference>
<keyword evidence="1" id="KW-0238">DNA-binding</keyword>
<organism evidence="2 3">
    <name type="scientific">Thalassiosira pseudonana</name>
    <name type="common">Marine diatom</name>
    <name type="synonym">Cyclotella nana</name>
    <dbReference type="NCBI Taxonomy" id="35128"/>
    <lineage>
        <taxon>Eukaryota</taxon>
        <taxon>Sar</taxon>
        <taxon>Stramenopiles</taxon>
        <taxon>Ochrophyta</taxon>
        <taxon>Bacillariophyta</taxon>
        <taxon>Coscinodiscophyceae</taxon>
        <taxon>Thalassiosirophycidae</taxon>
        <taxon>Thalassiosirales</taxon>
        <taxon>Thalassiosiraceae</taxon>
        <taxon>Thalassiosira</taxon>
    </lineage>
</organism>
<dbReference type="PANTHER" id="PTHR48112:SF15">
    <property type="entry name" value="HMG BOX DOMAIN-CONTAINING PROTEIN"/>
    <property type="match status" value="1"/>
</dbReference>
<reference evidence="2 3" key="1">
    <citation type="journal article" date="2004" name="Science">
        <title>The genome of the diatom Thalassiosira pseudonana: ecology, evolution, and metabolism.</title>
        <authorList>
            <person name="Armbrust E.V."/>
            <person name="Berges J.A."/>
            <person name="Bowler C."/>
            <person name="Green B.R."/>
            <person name="Martinez D."/>
            <person name="Putnam N.H."/>
            <person name="Zhou S."/>
            <person name="Allen A.E."/>
            <person name="Apt K.E."/>
            <person name="Bechner M."/>
            <person name="Brzezinski M.A."/>
            <person name="Chaal B.K."/>
            <person name="Chiovitti A."/>
            <person name="Davis A.K."/>
            <person name="Demarest M.S."/>
            <person name="Detter J.C."/>
            <person name="Glavina T."/>
            <person name="Goodstein D."/>
            <person name="Hadi M.Z."/>
            <person name="Hellsten U."/>
            <person name="Hildebrand M."/>
            <person name="Jenkins B.D."/>
            <person name="Jurka J."/>
            <person name="Kapitonov V.V."/>
            <person name="Kroger N."/>
            <person name="Lau W.W."/>
            <person name="Lane T.W."/>
            <person name="Larimer F.W."/>
            <person name="Lippmeier J.C."/>
            <person name="Lucas S."/>
            <person name="Medina M."/>
            <person name="Montsant A."/>
            <person name="Obornik M."/>
            <person name="Parker M.S."/>
            <person name="Palenik B."/>
            <person name="Pazour G.J."/>
            <person name="Richardson P.M."/>
            <person name="Rynearson T.A."/>
            <person name="Saito M.A."/>
            <person name="Schwartz D.C."/>
            <person name="Thamatrakoln K."/>
            <person name="Valentin K."/>
            <person name="Vardi A."/>
            <person name="Wilkerson F.P."/>
            <person name="Rokhsar D.S."/>
        </authorList>
    </citation>
    <scope>NUCLEOTIDE SEQUENCE [LARGE SCALE GENOMIC DNA]</scope>
    <source>
        <strain evidence="2 3">CCMP1335</strain>
    </source>
</reference>
<reference evidence="2 3" key="2">
    <citation type="journal article" date="2008" name="Nature">
        <title>The Phaeodactylum genome reveals the evolutionary history of diatom genomes.</title>
        <authorList>
            <person name="Bowler C."/>
            <person name="Allen A.E."/>
            <person name="Badger J.H."/>
            <person name="Grimwood J."/>
            <person name="Jabbari K."/>
            <person name="Kuo A."/>
            <person name="Maheswari U."/>
            <person name="Martens C."/>
            <person name="Maumus F."/>
            <person name="Otillar R.P."/>
            <person name="Rayko E."/>
            <person name="Salamov A."/>
            <person name="Vandepoele K."/>
            <person name="Beszteri B."/>
            <person name="Gruber A."/>
            <person name="Heijde M."/>
            <person name="Katinka M."/>
            <person name="Mock T."/>
            <person name="Valentin K."/>
            <person name="Verret F."/>
            <person name="Berges J.A."/>
            <person name="Brownlee C."/>
            <person name="Cadoret J.P."/>
            <person name="Chiovitti A."/>
            <person name="Choi C.J."/>
            <person name="Coesel S."/>
            <person name="De Martino A."/>
            <person name="Detter J.C."/>
            <person name="Durkin C."/>
            <person name="Falciatore A."/>
            <person name="Fournet J."/>
            <person name="Haruta M."/>
            <person name="Huysman M.J."/>
            <person name="Jenkins B.D."/>
            <person name="Jiroutova K."/>
            <person name="Jorgensen R.E."/>
            <person name="Joubert Y."/>
            <person name="Kaplan A."/>
            <person name="Kroger N."/>
            <person name="Kroth P.G."/>
            <person name="La Roche J."/>
            <person name="Lindquist E."/>
            <person name="Lommer M."/>
            <person name="Martin-Jezequel V."/>
            <person name="Lopez P.J."/>
            <person name="Lucas S."/>
            <person name="Mangogna M."/>
            <person name="McGinnis K."/>
            <person name="Medlin L.K."/>
            <person name="Montsant A."/>
            <person name="Oudot-Le Secq M.P."/>
            <person name="Napoli C."/>
            <person name="Obornik M."/>
            <person name="Parker M.S."/>
            <person name="Petit J.L."/>
            <person name="Porcel B.M."/>
            <person name="Poulsen N."/>
            <person name="Robison M."/>
            <person name="Rychlewski L."/>
            <person name="Rynearson T.A."/>
            <person name="Schmutz J."/>
            <person name="Shapiro H."/>
            <person name="Siaut M."/>
            <person name="Stanley M."/>
            <person name="Sussman M.R."/>
            <person name="Taylor A.R."/>
            <person name="Vardi A."/>
            <person name="von Dassow P."/>
            <person name="Vyverman W."/>
            <person name="Willis A."/>
            <person name="Wyrwicz L.S."/>
            <person name="Rokhsar D.S."/>
            <person name="Weissenbach J."/>
            <person name="Armbrust E.V."/>
            <person name="Green B.R."/>
            <person name="Van de Peer Y."/>
            <person name="Grigoriev I.V."/>
        </authorList>
    </citation>
    <scope>NUCLEOTIDE SEQUENCE [LARGE SCALE GENOMIC DNA]</scope>
    <source>
        <strain evidence="2 3">CCMP1335</strain>
    </source>
</reference>
<evidence type="ECO:0000256" key="1">
    <source>
        <dbReference type="ARBA" id="ARBA00023125"/>
    </source>
</evidence>